<protein>
    <submittedName>
        <fullName evidence="9">H(+)/Cl(-) exchange transporter ClcA</fullName>
    </submittedName>
</protein>
<comment type="subcellular location">
    <subcellularLocation>
        <location evidence="1">Membrane</location>
        <topology evidence="1">Multi-pass membrane protein</topology>
    </subcellularLocation>
</comment>
<dbReference type="GO" id="GO:0005886">
    <property type="term" value="C:plasma membrane"/>
    <property type="evidence" value="ECO:0007669"/>
    <property type="project" value="TreeGrafter"/>
</dbReference>
<reference evidence="9" key="1">
    <citation type="submission" date="2021-11" db="EMBL/GenBank/DDBJ databases">
        <title>Legionella maioricencis sp. nov., a new species isolated from hot water samples in Mallorca.</title>
        <authorList>
            <person name="Crespi S."/>
            <person name="Drasar V."/>
            <person name="Salva-Serra F."/>
            <person name="Jaen-Luchoro D."/>
            <person name="Pineiro-Iglesias B."/>
            <person name="Aliaga F."/>
            <person name="Fernandez-Juarez V."/>
            <person name="Coll G."/>
            <person name="Moore E.R.B."/>
            <person name="Bennasar-Figueras A."/>
        </authorList>
    </citation>
    <scope>NUCLEOTIDE SEQUENCE</scope>
    <source>
        <strain evidence="9">HCPI-6</strain>
    </source>
</reference>
<keyword evidence="6 8" id="KW-0472">Membrane</keyword>
<dbReference type="Pfam" id="PF00654">
    <property type="entry name" value="Voltage_CLC"/>
    <property type="match status" value="1"/>
</dbReference>
<evidence type="ECO:0000256" key="4">
    <source>
        <dbReference type="ARBA" id="ARBA00022989"/>
    </source>
</evidence>
<keyword evidence="2" id="KW-0813">Transport</keyword>
<dbReference type="EMBL" id="JAJKBJ010000005">
    <property type="protein sequence ID" value="MCL9683683.1"/>
    <property type="molecule type" value="Genomic_DNA"/>
</dbReference>
<keyword evidence="5" id="KW-0406">Ion transport</keyword>
<proteinExistence type="predicted"/>
<feature type="transmembrane region" description="Helical" evidence="8">
    <location>
        <begin position="225"/>
        <end position="249"/>
    </location>
</feature>
<dbReference type="PANTHER" id="PTHR45711">
    <property type="entry name" value="CHLORIDE CHANNEL PROTEIN"/>
    <property type="match status" value="1"/>
</dbReference>
<evidence type="ECO:0000313" key="10">
    <source>
        <dbReference type="Proteomes" id="UP001139721"/>
    </source>
</evidence>
<evidence type="ECO:0000256" key="5">
    <source>
        <dbReference type="ARBA" id="ARBA00023065"/>
    </source>
</evidence>
<feature type="transmembrane region" description="Helical" evidence="8">
    <location>
        <begin position="47"/>
        <end position="70"/>
    </location>
</feature>
<dbReference type="InterPro" id="IPR014743">
    <property type="entry name" value="Cl-channel_core"/>
</dbReference>
<name>A0A9X2CZI7_9GAMM</name>
<keyword evidence="7" id="KW-0868">Chloride</keyword>
<comment type="caution">
    <text evidence="9">The sequence shown here is derived from an EMBL/GenBank/DDBJ whole genome shotgun (WGS) entry which is preliminary data.</text>
</comment>
<keyword evidence="10" id="KW-1185">Reference proteome</keyword>
<accession>A0A9X2CZI7</accession>
<evidence type="ECO:0000256" key="7">
    <source>
        <dbReference type="ARBA" id="ARBA00023214"/>
    </source>
</evidence>
<dbReference type="RefSeq" id="WP_250421597.1">
    <property type="nucleotide sequence ID" value="NZ_JAJKBJ010000005.1"/>
</dbReference>
<dbReference type="PRINTS" id="PR00762">
    <property type="entry name" value="CLCHANNEL"/>
</dbReference>
<sequence>MRKKVLMLYTLSVLLGVLTGLIASLFQLAIAKFDVLLSSFFTFVQDHGWPVGLISAVLTMLMVLVAWLSVKHIAPEASGSGVPEIEGTLLHLRPIFWRRLIPVKFFSGILAISSKMVVGREGPTIQMGGNLGAMIGELFHLTRHRCDTLIAAGSAAGLAAAFNAPLAGVLFVMEEMRNQFNYSFTNFKMVVITCVTATITLNLCVGSQPAIKMELFDLPSLSSLWLFFVFGIVVGLVGLMFNIVLMWTLRQLDKLEPRHHLAYVLLVGLLVGYLAYLYPPTVGAGYGIINQALTLSPSVNVLCFLLVIRFFTTMLSYSTSVPGGIFAPMLSLGTLLGLAAFHLFHWMTMDFSIQPGMFAVAGMGALFAATVRSPITGVILVVEMTQNYLLILPLMITCITSTTVMQLARNQPIYTQLLERTLKLKLKIKA</sequence>
<dbReference type="AlphaFoldDB" id="A0A9X2CZI7"/>
<feature type="transmembrane region" description="Helical" evidence="8">
    <location>
        <begin position="261"/>
        <end position="278"/>
    </location>
</feature>
<dbReference type="InterPro" id="IPR001807">
    <property type="entry name" value="ClC"/>
</dbReference>
<feature type="transmembrane region" description="Helical" evidence="8">
    <location>
        <begin position="149"/>
        <end position="173"/>
    </location>
</feature>
<evidence type="ECO:0000256" key="3">
    <source>
        <dbReference type="ARBA" id="ARBA00022692"/>
    </source>
</evidence>
<gene>
    <name evidence="9" type="primary">clcA</name>
    <name evidence="9" type="ORF">LOX96_06235</name>
</gene>
<keyword evidence="4 8" id="KW-1133">Transmembrane helix</keyword>
<dbReference type="SUPFAM" id="SSF81340">
    <property type="entry name" value="Clc chloride channel"/>
    <property type="match status" value="1"/>
</dbReference>
<dbReference type="GO" id="GO:0005247">
    <property type="term" value="F:voltage-gated chloride channel activity"/>
    <property type="evidence" value="ECO:0007669"/>
    <property type="project" value="TreeGrafter"/>
</dbReference>
<evidence type="ECO:0000313" key="9">
    <source>
        <dbReference type="EMBL" id="MCL9683683.1"/>
    </source>
</evidence>
<evidence type="ECO:0000256" key="2">
    <source>
        <dbReference type="ARBA" id="ARBA00022448"/>
    </source>
</evidence>
<evidence type="ECO:0000256" key="1">
    <source>
        <dbReference type="ARBA" id="ARBA00004141"/>
    </source>
</evidence>
<dbReference type="PANTHER" id="PTHR45711:SF6">
    <property type="entry name" value="CHLORIDE CHANNEL PROTEIN"/>
    <property type="match status" value="1"/>
</dbReference>
<keyword evidence="3 8" id="KW-0812">Transmembrane</keyword>
<feature type="transmembrane region" description="Helical" evidence="8">
    <location>
        <begin position="185"/>
        <end position="205"/>
    </location>
</feature>
<feature type="transmembrane region" description="Helical" evidence="8">
    <location>
        <begin position="388"/>
        <end position="408"/>
    </location>
</feature>
<dbReference type="Gene3D" id="1.10.3080.10">
    <property type="entry name" value="Clc chloride channel"/>
    <property type="match status" value="1"/>
</dbReference>
<dbReference type="Proteomes" id="UP001139721">
    <property type="component" value="Unassembled WGS sequence"/>
</dbReference>
<feature type="transmembrane region" description="Helical" evidence="8">
    <location>
        <begin position="325"/>
        <end position="344"/>
    </location>
</feature>
<dbReference type="NCBIfam" id="NF003640">
    <property type="entry name" value="PRK05277.1"/>
    <property type="match status" value="1"/>
</dbReference>
<evidence type="ECO:0000256" key="6">
    <source>
        <dbReference type="ARBA" id="ARBA00023136"/>
    </source>
</evidence>
<dbReference type="CDD" id="cd01031">
    <property type="entry name" value="EriC"/>
    <property type="match status" value="1"/>
</dbReference>
<feature type="transmembrane region" description="Helical" evidence="8">
    <location>
        <begin position="299"/>
        <end position="319"/>
    </location>
</feature>
<organism evidence="9 10">
    <name type="scientific">Legionella maioricensis</name>
    <dbReference type="NCBI Taxonomy" id="2896528"/>
    <lineage>
        <taxon>Bacteria</taxon>
        <taxon>Pseudomonadati</taxon>
        <taxon>Pseudomonadota</taxon>
        <taxon>Gammaproteobacteria</taxon>
        <taxon>Legionellales</taxon>
        <taxon>Legionellaceae</taxon>
        <taxon>Legionella</taxon>
    </lineage>
</organism>
<evidence type="ECO:0000256" key="8">
    <source>
        <dbReference type="SAM" id="Phobius"/>
    </source>
</evidence>
<feature type="transmembrane region" description="Helical" evidence="8">
    <location>
        <begin position="356"/>
        <end position="382"/>
    </location>
</feature>